<dbReference type="STRING" id="39482.ERS852491_02158"/>
<accession>A0A174F0Y4</accession>
<sequence length="118" mass="13456">MKEEFLQGRYAHGDATRVQVIDEPDTIRGAQASATLYSITETALMNGLKPYNYLSHVMEKMKDFGAFSVKEEMVDILPWSAKLSDDYLLTCIGKSRFWAFVLFRKTGNIIPIALLLFR</sequence>
<proteinExistence type="predicted"/>
<evidence type="ECO:0000313" key="1">
    <source>
        <dbReference type="EMBL" id="CUO41970.1"/>
    </source>
</evidence>
<evidence type="ECO:0000313" key="2">
    <source>
        <dbReference type="Proteomes" id="UP000095544"/>
    </source>
</evidence>
<dbReference type="RefSeq" id="WP_055153029.1">
    <property type="nucleotide sequence ID" value="NZ_CYZU01000017.1"/>
</dbReference>
<protein>
    <submittedName>
        <fullName evidence="1">Uncharacterized protein</fullName>
    </submittedName>
</protein>
<dbReference type="AlphaFoldDB" id="A0A174F0Y4"/>
<dbReference type="EMBL" id="CYZU01000017">
    <property type="protein sequence ID" value="CUO41970.1"/>
    <property type="molecule type" value="Genomic_DNA"/>
</dbReference>
<reference evidence="1 2" key="1">
    <citation type="submission" date="2015-09" db="EMBL/GenBank/DDBJ databases">
        <authorList>
            <consortium name="Pathogen Informatics"/>
        </authorList>
    </citation>
    <scope>NUCLEOTIDE SEQUENCE [LARGE SCALE GENOMIC DNA]</scope>
    <source>
        <strain evidence="1 2">2789STDY5834876</strain>
    </source>
</reference>
<organism evidence="1 2">
    <name type="scientific">Faecalicatena contorta</name>
    <dbReference type="NCBI Taxonomy" id="39482"/>
    <lineage>
        <taxon>Bacteria</taxon>
        <taxon>Bacillati</taxon>
        <taxon>Bacillota</taxon>
        <taxon>Clostridia</taxon>
        <taxon>Lachnospirales</taxon>
        <taxon>Lachnospiraceae</taxon>
        <taxon>Faecalicatena</taxon>
    </lineage>
</organism>
<gene>
    <name evidence="1" type="ORF">ERS852491_02158</name>
</gene>
<name>A0A174F0Y4_9FIRM</name>
<dbReference type="Proteomes" id="UP000095544">
    <property type="component" value="Unassembled WGS sequence"/>
</dbReference>